<comment type="caution">
    <text evidence="1">The sequence shown here is derived from an EMBL/GenBank/DDBJ whole genome shotgun (WGS) entry which is preliminary data.</text>
</comment>
<gene>
    <name evidence="1" type="ORF">T12_10465</name>
</gene>
<organism evidence="1 2">
    <name type="scientific">Trichinella patagoniensis</name>
    <dbReference type="NCBI Taxonomy" id="990121"/>
    <lineage>
        <taxon>Eukaryota</taxon>
        <taxon>Metazoa</taxon>
        <taxon>Ecdysozoa</taxon>
        <taxon>Nematoda</taxon>
        <taxon>Enoplea</taxon>
        <taxon>Dorylaimia</taxon>
        <taxon>Trichinellida</taxon>
        <taxon>Trichinellidae</taxon>
        <taxon>Trichinella</taxon>
    </lineage>
</organism>
<reference evidence="1 2" key="1">
    <citation type="submission" date="2015-01" db="EMBL/GenBank/DDBJ databases">
        <title>Evolution of Trichinella species and genotypes.</title>
        <authorList>
            <person name="Korhonen P.K."/>
            <person name="Edoardo P."/>
            <person name="Giuseppe L.R."/>
            <person name="Gasser R.B."/>
        </authorList>
    </citation>
    <scope>NUCLEOTIDE SEQUENCE [LARGE SCALE GENOMIC DNA]</scope>
    <source>
        <strain evidence="1">ISS2496</strain>
    </source>
</reference>
<keyword evidence="2" id="KW-1185">Reference proteome</keyword>
<protein>
    <submittedName>
        <fullName evidence="1">Uncharacterized protein</fullName>
    </submittedName>
</protein>
<dbReference type="EMBL" id="JYDQ01000916">
    <property type="protein sequence ID" value="KRY06155.1"/>
    <property type="molecule type" value="Genomic_DNA"/>
</dbReference>
<evidence type="ECO:0000313" key="1">
    <source>
        <dbReference type="EMBL" id="KRY06155.1"/>
    </source>
</evidence>
<sequence>MQIQQARVEIILYYEFMLKRGSNIPVSNDPKHHRHYKCGKMQLTLRDIIHNSKQKIMIFEKSKQTSACGANKENMHENTCFMKLFNIRKKKNKEIKSPFTMKNGNWNEAMESQNHHCRVDPPDTVRSLSIVADSPVCA</sequence>
<dbReference type="Proteomes" id="UP000054783">
    <property type="component" value="Unassembled WGS sequence"/>
</dbReference>
<accession>A0A0V0Z191</accession>
<name>A0A0V0Z191_9BILA</name>
<dbReference type="AlphaFoldDB" id="A0A0V0Z191"/>
<evidence type="ECO:0000313" key="2">
    <source>
        <dbReference type="Proteomes" id="UP000054783"/>
    </source>
</evidence>
<proteinExistence type="predicted"/>